<dbReference type="AlphaFoldDB" id="D7TBW8"/>
<name>D7TBW8_VITVI</name>
<keyword evidence="3" id="KW-1185">Reference proteome</keyword>
<feature type="signal peptide" evidence="1">
    <location>
        <begin position="1"/>
        <end position="27"/>
    </location>
</feature>
<proteinExistence type="predicted"/>
<organism evidence="2 3">
    <name type="scientific">Vitis vinifera</name>
    <name type="common">Grape</name>
    <dbReference type="NCBI Taxonomy" id="29760"/>
    <lineage>
        <taxon>Eukaryota</taxon>
        <taxon>Viridiplantae</taxon>
        <taxon>Streptophyta</taxon>
        <taxon>Embryophyta</taxon>
        <taxon>Tracheophyta</taxon>
        <taxon>Spermatophyta</taxon>
        <taxon>Magnoliopsida</taxon>
        <taxon>eudicotyledons</taxon>
        <taxon>Gunneridae</taxon>
        <taxon>Pentapetalae</taxon>
        <taxon>rosids</taxon>
        <taxon>Vitales</taxon>
        <taxon>Vitaceae</taxon>
        <taxon>Viteae</taxon>
        <taxon>Vitis</taxon>
    </lineage>
</organism>
<evidence type="ECO:0000313" key="3">
    <source>
        <dbReference type="Proteomes" id="UP000009183"/>
    </source>
</evidence>
<accession>D7TBW8</accession>
<dbReference type="PaxDb" id="29760-VIT_11s0016g04790.t01"/>
<keyword evidence="1" id="KW-0732">Signal</keyword>
<dbReference type="EMBL" id="FN595756">
    <property type="protein sequence ID" value="CBI28153.3"/>
    <property type="molecule type" value="Genomic_DNA"/>
</dbReference>
<dbReference type="Proteomes" id="UP000009183">
    <property type="component" value="Chromosome 11"/>
</dbReference>
<dbReference type="HOGENOM" id="CLU_2982969_0_0_1"/>
<evidence type="ECO:0000313" key="2">
    <source>
        <dbReference type="EMBL" id="CBI28153.3"/>
    </source>
</evidence>
<evidence type="ECO:0000256" key="1">
    <source>
        <dbReference type="SAM" id="SignalP"/>
    </source>
</evidence>
<gene>
    <name evidence="2" type="ordered locus">VIT_11s0016g04790</name>
</gene>
<dbReference type="InParanoid" id="D7TBW8"/>
<feature type="chain" id="PRO_5003105955" evidence="1">
    <location>
        <begin position="28"/>
        <end position="58"/>
    </location>
</feature>
<sequence>MTCHHLSQHILFVHQLLLCHLFSAVSSLISQPASIPCMWPIALIKLYSPHKSEHRRWV</sequence>
<protein>
    <submittedName>
        <fullName evidence="2">Uncharacterized protein</fullName>
    </submittedName>
</protein>
<reference evidence="3" key="1">
    <citation type="journal article" date="2007" name="Nature">
        <title>The grapevine genome sequence suggests ancestral hexaploidization in major angiosperm phyla.</title>
        <authorList>
            <consortium name="The French-Italian Public Consortium for Grapevine Genome Characterization."/>
            <person name="Jaillon O."/>
            <person name="Aury J.-M."/>
            <person name="Noel B."/>
            <person name="Policriti A."/>
            <person name="Clepet C."/>
            <person name="Casagrande A."/>
            <person name="Choisne N."/>
            <person name="Aubourg S."/>
            <person name="Vitulo N."/>
            <person name="Jubin C."/>
            <person name="Vezzi A."/>
            <person name="Legeai F."/>
            <person name="Hugueney P."/>
            <person name="Dasilva C."/>
            <person name="Horner D."/>
            <person name="Mica E."/>
            <person name="Jublot D."/>
            <person name="Poulain J."/>
            <person name="Bruyere C."/>
            <person name="Billault A."/>
            <person name="Segurens B."/>
            <person name="Gouyvenoux M."/>
            <person name="Ugarte E."/>
            <person name="Cattonaro F."/>
            <person name="Anthouard V."/>
            <person name="Vico V."/>
            <person name="Del Fabbro C."/>
            <person name="Alaux M."/>
            <person name="Di Gaspero G."/>
            <person name="Dumas V."/>
            <person name="Felice N."/>
            <person name="Paillard S."/>
            <person name="Juman I."/>
            <person name="Moroldo M."/>
            <person name="Scalabrin S."/>
            <person name="Canaguier A."/>
            <person name="Le Clainche I."/>
            <person name="Malacrida G."/>
            <person name="Durand E."/>
            <person name="Pesole G."/>
            <person name="Laucou V."/>
            <person name="Chatelet P."/>
            <person name="Merdinoglu D."/>
            <person name="Delledonne M."/>
            <person name="Pezzotti M."/>
            <person name="Lecharny A."/>
            <person name="Scarpelli C."/>
            <person name="Artiguenave F."/>
            <person name="Pe M.E."/>
            <person name="Valle G."/>
            <person name="Morgante M."/>
            <person name="Caboche M."/>
            <person name="Adam-Blondon A.-F."/>
            <person name="Weissenbach J."/>
            <person name="Quetier F."/>
            <person name="Wincker P."/>
        </authorList>
    </citation>
    <scope>NUCLEOTIDE SEQUENCE [LARGE SCALE GENOMIC DNA]</scope>
    <source>
        <strain evidence="3">cv. Pinot noir / PN40024</strain>
    </source>
</reference>